<evidence type="ECO:0000313" key="15">
    <source>
        <dbReference type="Proteomes" id="UP001153954"/>
    </source>
</evidence>
<evidence type="ECO:0000256" key="10">
    <source>
        <dbReference type="ARBA" id="ARBA00023136"/>
    </source>
</evidence>
<dbReference type="GO" id="GO:0007399">
    <property type="term" value="P:nervous system development"/>
    <property type="evidence" value="ECO:0007669"/>
    <property type="project" value="TreeGrafter"/>
</dbReference>
<keyword evidence="9" id="KW-0969">Cilium</keyword>
<dbReference type="PANTHER" id="PTHR13667">
    <property type="entry name" value="HOMOLOC-13"/>
    <property type="match status" value="1"/>
</dbReference>
<reference evidence="14" key="1">
    <citation type="submission" date="2022-03" db="EMBL/GenBank/DDBJ databases">
        <authorList>
            <person name="Tunstrom K."/>
        </authorList>
    </citation>
    <scope>NUCLEOTIDE SEQUENCE</scope>
</reference>
<keyword evidence="7" id="KW-0677">Repeat</keyword>
<dbReference type="EMBL" id="CAKOGL010000031">
    <property type="protein sequence ID" value="CAH2108206.1"/>
    <property type="molecule type" value="Genomic_DNA"/>
</dbReference>
<keyword evidence="10" id="KW-0472">Membrane</keyword>
<dbReference type="PANTHER" id="PTHR13667:SF5">
    <property type="entry name" value="WD REPEAT-CONTAINING AND PLANAR CELL POLARITY EFFECTOR PROTEIN FRITZ HOMOLOG"/>
    <property type="match status" value="1"/>
</dbReference>
<evidence type="ECO:0000256" key="2">
    <source>
        <dbReference type="ARBA" id="ARBA00004430"/>
    </source>
</evidence>
<evidence type="ECO:0000256" key="11">
    <source>
        <dbReference type="ARBA" id="ARBA00023212"/>
    </source>
</evidence>
<organism evidence="14 15">
    <name type="scientific">Euphydryas editha</name>
    <name type="common">Edith's checkerspot</name>
    <dbReference type="NCBI Taxonomy" id="104508"/>
    <lineage>
        <taxon>Eukaryota</taxon>
        <taxon>Metazoa</taxon>
        <taxon>Ecdysozoa</taxon>
        <taxon>Arthropoda</taxon>
        <taxon>Hexapoda</taxon>
        <taxon>Insecta</taxon>
        <taxon>Pterygota</taxon>
        <taxon>Neoptera</taxon>
        <taxon>Endopterygota</taxon>
        <taxon>Lepidoptera</taxon>
        <taxon>Glossata</taxon>
        <taxon>Ditrysia</taxon>
        <taxon>Papilionoidea</taxon>
        <taxon>Nymphalidae</taxon>
        <taxon>Nymphalinae</taxon>
        <taxon>Euphydryas</taxon>
    </lineage>
</organism>
<evidence type="ECO:0000256" key="12">
    <source>
        <dbReference type="ARBA" id="ARBA00023273"/>
    </source>
</evidence>
<evidence type="ECO:0000256" key="4">
    <source>
        <dbReference type="ARBA" id="ARBA00022475"/>
    </source>
</evidence>
<keyword evidence="12" id="KW-0966">Cell projection</keyword>
<keyword evidence="5" id="KW-0963">Cytoplasm</keyword>
<evidence type="ECO:0008006" key="16">
    <source>
        <dbReference type="Google" id="ProtNLM"/>
    </source>
</evidence>
<keyword evidence="8" id="KW-0970">Cilium biogenesis/degradation</keyword>
<evidence type="ECO:0000256" key="13">
    <source>
        <dbReference type="SAM" id="MobiDB-lite"/>
    </source>
</evidence>
<keyword evidence="11" id="KW-0206">Cytoskeleton</keyword>
<name>A0AAU9V868_EUPED</name>
<evidence type="ECO:0000256" key="1">
    <source>
        <dbReference type="ARBA" id="ARBA00004236"/>
    </source>
</evidence>
<keyword evidence="15" id="KW-1185">Reference proteome</keyword>
<evidence type="ECO:0000256" key="9">
    <source>
        <dbReference type="ARBA" id="ARBA00023069"/>
    </source>
</evidence>
<evidence type="ECO:0000256" key="6">
    <source>
        <dbReference type="ARBA" id="ARBA00022574"/>
    </source>
</evidence>
<keyword evidence="6" id="KW-0853">WD repeat</keyword>
<keyword evidence="4" id="KW-1003">Cell membrane</keyword>
<accession>A0AAU9V868</accession>
<evidence type="ECO:0000256" key="8">
    <source>
        <dbReference type="ARBA" id="ARBA00022794"/>
    </source>
</evidence>
<gene>
    <name evidence="14" type="ORF">EEDITHA_LOCUS22164</name>
</gene>
<proteinExistence type="inferred from homology"/>
<comment type="similarity">
    <text evidence="3">Belongs to the WD repeat fritz family.</text>
</comment>
<comment type="caution">
    <text evidence="14">The sequence shown here is derived from an EMBL/GenBank/DDBJ whole genome shotgun (WGS) entry which is preliminary data.</text>
</comment>
<dbReference type="InterPro" id="IPR024511">
    <property type="entry name" value="Frtz"/>
</dbReference>
<sequence length="836" mass="92466">MFNYDVKFLTSDDSIDIKNNDFKSFKYENKKKFDETIHDLGKRSFCERRGGYWKSPRLRQLRQLESNLRDRNIAYCEWANDSLVTIVFSSGVIAYISVKYSTLDVTQILFDRYCIGKINGQTVTGVVLCNKLLLLIHPDKVATLITFGKIIDDRMPCQISERDPHFQTIDLGGCVRKVDRHVSWSENPSHVRVLVWGATVSEPAPWSPVLEDHANLHLYQIIGHQVNLLAYHQLENDILFAELSHKHDNIVHIVEQIACHKTVGSLVWHQYEIPQGINRMTKLTSLVESTTKVSLPAPARVVRRSPCDSRILVACIDASLHVIHQVAGLTHSTKAGFIATDVRWAGELIVAAEEAGRLQCFDRALSLLHHHSKCLDLTSYMREPKRVQLIATHSRRGGSLLLATLAGGPLVLLRITHARLLTAWIRSNRFANAAALLRALDWESQGAECAAGARALAAARGAGGACGAGGAAGAQLALGAYLAPAAPLPPAADKYAPAMHDLARNFFHYLLRRGQIEKALSLAVDLEAWDLFADAKWAAKRLNLSHLAEEAANCAAYYAKLNQPDSECSDSCSQCSSHSYTGSEDESSTSSKAIKTNPPPLPRVPLPLHPSILTVSVNQNDTYTTNSIRPNLHQYLERDNTIWKKAVHDDSYINNNHKRELLKPIHPQNIRWNSMDNVLNIQRTVKASQNYGTLRLNPGNSILSGTPRSQDERISAHFKHLFQTELREEANSSLFISNVPSSNSNFNERYRQDNLSAVIKPEKNKVKFSDTVTIAVVPERPGPDPTLELADSLPLCPPHRYLAAFAPAAPAAPAPLAPGAPAAPAAPGTTLDYVEV</sequence>
<evidence type="ECO:0000256" key="3">
    <source>
        <dbReference type="ARBA" id="ARBA00006059"/>
    </source>
</evidence>
<evidence type="ECO:0000256" key="5">
    <source>
        <dbReference type="ARBA" id="ARBA00022490"/>
    </source>
</evidence>
<evidence type="ECO:0000313" key="14">
    <source>
        <dbReference type="EMBL" id="CAH2108206.1"/>
    </source>
</evidence>
<dbReference type="GO" id="GO:0045184">
    <property type="term" value="P:establishment of protein localization"/>
    <property type="evidence" value="ECO:0007669"/>
    <property type="project" value="TreeGrafter"/>
</dbReference>
<feature type="region of interest" description="Disordered" evidence="13">
    <location>
        <begin position="579"/>
        <end position="604"/>
    </location>
</feature>
<comment type="subcellular location">
    <subcellularLocation>
        <location evidence="1">Cell membrane</location>
    </subcellularLocation>
    <subcellularLocation>
        <location evidence="2">Cytoplasm</location>
        <location evidence="2">Cytoskeleton</location>
        <location evidence="2">Cilium axoneme</location>
    </subcellularLocation>
</comment>
<evidence type="ECO:0000256" key="7">
    <source>
        <dbReference type="ARBA" id="ARBA00022737"/>
    </source>
</evidence>
<protein>
    <recommendedName>
        <fullName evidence="16">WD repeat-containing and planar cell polarity effector protein fritz</fullName>
    </recommendedName>
</protein>
<dbReference type="Pfam" id="PF11768">
    <property type="entry name" value="Frtz"/>
    <property type="match status" value="1"/>
</dbReference>
<dbReference type="Proteomes" id="UP001153954">
    <property type="component" value="Unassembled WGS sequence"/>
</dbReference>
<dbReference type="GO" id="GO:0044782">
    <property type="term" value="P:cilium organization"/>
    <property type="evidence" value="ECO:0007669"/>
    <property type="project" value="TreeGrafter"/>
</dbReference>
<dbReference type="GO" id="GO:0097541">
    <property type="term" value="C:axonemal basal plate"/>
    <property type="evidence" value="ECO:0007669"/>
    <property type="project" value="TreeGrafter"/>
</dbReference>
<dbReference type="AlphaFoldDB" id="A0AAU9V868"/>
<dbReference type="GO" id="GO:0005886">
    <property type="term" value="C:plasma membrane"/>
    <property type="evidence" value="ECO:0007669"/>
    <property type="project" value="UniProtKB-SubCell"/>
</dbReference>